<evidence type="ECO:0000313" key="8">
    <source>
        <dbReference type="Proteomes" id="UP000267096"/>
    </source>
</evidence>
<dbReference type="Proteomes" id="UP000267096">
    <property type="component" value="Unassembled WGS sequence"/>
</dbReference>
<dbReference type="Pfam" id="PF05127">
    <property type="entry name" value="NAT10_TcmA_helicase"/>
    <property type="match status" value="1"/>
</dbReference>
<reference evidence="7 8" key="2">
    <citation type="submission" date="2018-11" db="EMBL/GenBank/DDBJ databases">
        <authorList>
            <consortium name="Pathogen Informatics"/>
        </authorList>
    </citation>
    <scope>NUCLEOTIDE SEQUENCE [LARGE SCALE GENOMIC DNA]</scope>
</reference>
<dbReference type="GO" id="GO:0030686">
    <property type="term" value="C:90S preribosome"/>
    <property type="evidence" value="ECO:0007669"/>
    <property type="project" value="TreeGrafter"/>
</dbReference>
<proteinExistence type="predicted"/>
<evidence type="ECO:0000313" key="7">
    <source>
        <dbReference type="EMBL" id="VDK24248.1"/>
    </source>
</evidence>
<organism evidence="9">
    <name type="scientific">Anisakis simplex</name>
    <name type="common">Herring worm</name>
    <dbReference type="NCBI Taxonomy" id="6269"/>
    <lineage>
        <taxon>Eukaryota</taxon>
        <taxon>Metazoa</taxon>
        <taxon>Ecdysozoa</taxon>
        <taxon>Nematoda</taxon>
        <taxon>Chromadorea</taxon>
        <taxon>Rhabditida</taxon>
        <taxon>Spirurina</taxon>
        <taxon>Ascaridomorpha</taxon>
        <taxon>Ascaridoidea</taxon>
        <taxon>Anisakidae</taxon>
        <taxon>Anisakis</taxon>
        <taxon>Anisakis simplex complex</taxon>
    </lineage>
</organism>
<keyword evidence="3" id="KW-0547">Nucleotide-binding</keyword>
<protein>
    <submittedName>
        <fullName evidence="9">Helicase_RecD domain-containing protein</fullName>
    </submittedName>
</protein>
<name>A0A0M3JB74_ANISI</name>
<keyword evidence="2" id="KW-0808">Transferase</keyword>
<evidence type="ECO:0000313" key="9">
    <source>
        <dbReference type="WBParaSite" id="ASIM_0000484801-mRNA-1"/>
    </source>
</evidence>
<dbReference type="EMBL" id="UYRR01008327">
    <property type="protein sequence ID" value="VDK24248.1"/>
    <property type="molecule type" value="Genomic_DNA"/>
</dbReference>
<dbReference type="InterPro" id="IPR007807">
    <property type="entry name" value="TcmA/NAT10_helicase"/>
</dbReference>
<evidence type="ECO:0000256" key="5">
    <source>
        <dbReference type="ARBA" id="ARBA00023315"/>
    </source>
</evidence>
<dbReference type="GO" id="GO:0005730">
    <property type="term" value="C:nucleolus"/>
    <property type="evidence" value="ECO:0007669"/>
    <property type="project" value="TreeGrafter"/>
</dbReference>
<dbReference type="AlphaFoldDB" id="A0A0M3JB74"/>
<sequence length="205" mass="22421">MFGGYRTESHSEVVGRFNERFILSLASCRDCVVVDDRLNLLPLSSHINNIQSVSANVKNESNAKQEELTALKTSLAETKPIGQLISKCKTLCQAKALLRLLDVITDKALQSTCSVTAARGRGKSAALGLAISGAIAFGYTNIFVTSPSPDNLKTLFEFVVIGMNIIGFEEHTDFELLQSTNPEFGKALVRINVFKEHRQVIQVCS</sequence>
<evidence type="ECO:0000256" key="4">
    <source>
        <dbReference type="ARBA" id="ARBA00022840"/>
    </source>
</evidence>
<keyword evidence="4" id="KW-0067">ATP-binding</keyword>
<feature type="domain" description="TcmA/NAT10 helicase" evidence="6">
    <location>
        <begin position="115"/>
        <end position="176"/>
    </location>
</feature>
<comment type="subcellular location">
    <subcellularLocation>
        <location evidence="1">Nucleus</location>
    </subcellularLocation>
</comment>
<dbReference type="InterPro" id="IPR027417">
    <property type="entry name" value="P-loop_NTPase"/>
</dbReference>
<evidence type="ECO:0000256" key="2">
    <source>
        <dbReference type="ARBA" id="ARBA00022679"/>
    </source>
</evidence>
<evidence type="ECO:0000256" key="3">
    <source>
        <dbReference type="ARBA" id="ARBA00022741"/>
    </source>
</evidence>
<dbReference type="Gene3D" id="3.40.50.300">
    <property type="entry name" value="P-loop containing nucleotide triphosphate hydrolases"/>
    <property type="match status" value="1"/>
</dbReference>
<dbReference type="GO" id="GO:0005524">
    <property type="term" value="F:ATP binding"/>
    <property type="evidence" value="ECO:0007669"/>
    <property type="project" value="UniProtKB-KW"/>
</dbReference>
<dbReference type="InterPro" id="IPR032672">
    <property type="entry name" value="TmcA/NAT10/Kre33"/>
</dbReference>
<dbReference type="GO" id="GO:1904812">
    <property type="term" value="P:rRNA acetylation involved in maturation of SSU-rRNA"/>
    <property type="evidence" value="ECO:0007669"/>
    <property type="project" value="TreeGrafter"/>
</dbReference>
<keyword evidence="8" id="KW-1185">Reference proteome</keyword>
<accession>A0A0M3JB74</accession>
<reference evidence="9" key="1">
    <citation type="submission" date="2017-02" db="UniProtKB">
        <authorList>
            <consortium name="WormBaseParasite"/>
        </authorList>
    </citation>
    <scope>IDENTIFICATION</scope>
</reference>
<dbReference type="GO" id="GO:1990883">
    <property type="term" value="F:18S rRNA cytidine N-acetyltransferase activity"/>
    <property type="evidence" value="ECO:0007669"/>
    <property type="project" value="TreeGrafter"/>
</dbReference>
<evidence type="ECO:0000259" key="6">
    <source>
        <dbReference type="Pfam" id="PF05127"/>
    </source>
</evidence>
<dbReference type="OrthoDB" id="10067491at2759"/>
<dbReference type="GO" id="GO:0000049">
    <property type="term" value="F:tRNA binding"/>
    <property type="evidence" value="ECO:0007669"/>
    <property type="project" value="TreeGrafter"/>
</dbReference>
<dbReference type="PANTHER" id="PTHR10925">
    <property type="entry name" value="N-ACETYLTRANSFERASE 10"/>
    <property type="match status" value="1"/>
</dbReference>
<keyword evidence="5" id="KW-0012">Acyltransferase</keyword>
<dbReference type="WBParaSite" id="ASIM_0000484801-mRNA-1">
    <property type="protein sequence ID" value="ASIM_0000484801-mRNA-1"/>
    <property type="gene ID" value="ASIM_0000484801"/>
</dbReference>
<gene>
    <name evidence="7" type="ORF">ASIM_LOCUS4657</name>
</gene>
<dbReference type="PANTHER" id="PTHR10925:SF5">
    <property type="entry name" value="RNA CYTIDINE ACETYLTRANSFERASE"/>
    <property type="match status" value="1"/>
</dbReference>
<evidence type="ECO:0000256" key="1">
    <source>
        <dbReference type="ARBA" id="ARBA00004123"/>
    </source>
</evidence>